<protein>
    <submittedName>
        <fullName evidence="1">DUF1289 domain-containing protein</fullName>
    </submittedName>
</protein>
<dbReference type="AlphaFoldDB" id="A0A9X3HU91"/>
<evidence type="ECO:0000313" key="1">
    <source>
        <dbReference type="EMBL" id="MCW8336386.1"/>
    </source>
</evidence>
<keyword evidence="2" id="KW-1185">Reference proteome</keyword>
<name>A0A9X3HU91_9VIBR</name>
<dbReference type="EMBL" id="JAKRRX010000228">
    <property type="protein sequence ID" value="MCW8336386.1"/>
    <property type="molecule type" value="Genomic_DNA"/>
</dbReference>
<comment type="caution">
    <text evidence="1">The sequence shown here is derived from an EMBL/GenBank/DDBJ whole genome shotgun (WGS) entry which is preliminary data.</text>
</comment>
<proteinExistence type="predicted"/>
<evidence type="ECO:0000313" key="2">
    <source>
        <dbReference type="Proteomes" id="UP001155586"/>
    </source>
</evidence>
<dbReference type="Proteomes" id="UP001155586">
    <property type="component" value="Unassembled WGS sequence"/>
</dbReference>
<organism evidence="1 2">
    <name type="scientific">Vibrio paucivorans</name>
    <dbReference type="NCBI Taxonomy" id="2829489"/>
    <lineage>
        <taxon>Bacteria</taxon>
        <taxon>Pseudomonadati</taxon>
        <taxon>Pseudomonadota</taxon>
        <taxon>Gammaproteobacteria</taxon>
        <taxon>Vibrionales</taxon>
        <taxon>Vibrionaceae</taxon>
        <taxon>Vibrio</taxon>
    </lineage>
</organism>
<dbReference type="InterPro" id="IPR010710">
    <property type="entry name" value="DUF1289"/>
</dbReference>
<dbReference type="PANTHER" id="PTHR35175:SF2">
    <property type="entry name" value="DUF1289 DOMAIN-CONTAINING PROTEIN"/>
    <property type="match status" value="1"/>
</dbReference>
<dbReference type="Pfam" id="PF06945">
    <property type="entry name" value="DUF1289"/>
    <property type="match status" value="1"/>
</dbReference>
<reference evidence="1" key="1">
    <citation type="submission" date="2022-02" db="EMBL/GenBank/DDBJ databases">
        <title>Vibrio sp. nov., a new bacterium isolated from Bohai sea, China.</title>
        <authorList>
            <person name="Yuan Y."/>
        </authorList>
    </citation>
    <scope>NUCLEOTIDE SEQUENCE</scope>
    <source>
        <strain evidence="1">DBSS07</strain>
    </source>
</reference>
<gene>
    <name evidence="1" type="ORF">MD483_21485</name>
</gene>
<dbReference type="PANTHER" id="PTHR35175">
    <property type="entry name" value="DUF1289 DOMAIN-CONTAINING PROTEIN"/>
    <property type="match status" value="1"/>
</dbReference>
<sequence>MIKQRANKYSDMCPCIGHCCLDDKDICVGCFRTLEQILNWNSLSELQKRQVLAECQQRKSLR</sequence>
<accession>A0A9X3HU91</accession>